<accession>A0ABV3P1N0</accession>
<feature type="domain" description="DUF6318" evidence="3">
    <location>
        <begin position="76"/>
        <end position="213"/>
    </location>
</feature>
<evidence type="ECO:0000313" key="5">
    <source>
        <dbReference type="Proteomes" id="UP001555826"/>
    </source>
</evidence>
<reference evidence="4 5" key="1">
    <citation type="submission" date="2024-07" db="EMBL/GenBank/DDBJ databases">
        <authorList>
            <person name="Thanompreechachai J."/>
            <person name="Duangmal K."/>
        </authorList>
    </citation>
    <scope>NUCLEOTIDE SEQUENCE [LARGE SCALE GENOMIC DNA]</scope>
    <source>
        <strain evidence="4 5">KCTC 19886</strain>
    </source>
</reference>
<feature type="compositionally biased region" description="Low complexity" evidence="1">
    <location>
        <begin position="32"/>
        <end position="47"/>
    </location>
</feature>
<dbReference type="Proteomes" id="UP001555826">
    <property type="component" value="Unassembled WGS sequence"/>
</dbReference>
<dbReference type="InterPro" id="IPR046281">
    <property type="entry name" value="DUF6318"/>
</dbReference>
<dbReference type="RefSeq" id="WP_367636050.1">
    <property type="nucleotide sequence ID" value="NZ_JBFNQN010000001.1"/>
</dbReference>
<dbReference type="PROSITE" id="PS51257">
    <property type="entry name" value="PROKAR_LIPOPROTEIN"/>
    <property type="match status" value="1"/>
</dbReference>
<feature type="region of interest" description="Disordered" evidence="1">
    <location>
        <begin position="32"/>
        <end position="77"/>
    </location>
</feature>
<sequence length="215" mass="22946">MIPARPLVATAAGLALAGLLAGCSQEAPAAPAPAAAATSTAASTPGGTHHEHGDAQATRTPEMRDDPTLSPATAGVSVPTLDERAKVQDETGASLFAAYFLRVLNHARETADSSTLRSISVESCTGCRFYSDVIDEYREKGYTTPQFVLQFTGTSIDAWDPASDYAKLTVTVDRPAYNTFDRNGSMISSDEAAPDSEFWMEVVWQQGHWMALEVE</sequence>
<protein>
    <submittedName>
        <fullName evidence="4">DUF6318 family protein</fullName>
    </submittedName>
</protein>
<evidence type="ECO:0000256" key="1">
    <source>
        <dbReference type="SAM" id="MobiDB-lite"/>
    </source>
</evidence>
<feature type="chain" id="PRO_5046239713" evidence="2">
    <location>
        <begin position="30"/>
        <end position="215"/>
    </location>
</feature>
<evidence type="ECO:0000259" key="3">
    <source>
        <dbReference type="Pfam" id="PF19843"/>
    </source>
</evidence>
<evidence type="ECO:0000313" key="4">
    <source>
        <dbReference type="EMBL" id="MEW9263470.1"/>
    </source>
</evidence>
<feature type="signal peptide" evidence="2">
    <location>
        <begin position="1"/>
        <end position="29"/>
    </location>
</feature>
<dbReference type="EMBL" id="JBFNQN010000001">
    <property type="protein sequence ID" value="MEW9263470.1"/>
    <property type="molecule type" value="Genomic_DNA"/>
</dbReference>
<proteinExistence type="predicted"/>
<organism evidence="4 5">
    <name type="scientific">Kineococcus endophyticus</name>
    <dbReference type="NCBI Taxonomy" id="1181883"/>
    <lineage>
        <taxon>Bacteria</taxon>
        <taxon>Bacillati</taxon>
        <taxon>Actinomycetota</taxon>
        <taxon>Actinomycetes</taxon>
        <taxon>Kineosporiales</taxon>
        <taxon>Kineosporiaceae</taxon>
        <taxon>Kineococcus</taxon>
    </lineage>
</organism>
<dbReference type="Pfam" id="PF19843">
    <property type="entry name" value="DUF6318"/>
    <property type="match status" value="1"/>
</dbReference>
<comment type="caution">
    <text evidence="4">The sequence shown here is derived from an EMBL/GenBank/DDBJ whole genome shotgun (WGS) entry which is preliminary data.</text>
</comment>
<name>A0ABV3P1N0_9ACTN</name>
<evidence type="ECO:0000256" key="2">
    <source>
        <dbReference type="SAM" id="SignalP"/>
    </source>
</evidence>
<keyword evidence="2" id="KW-0732">Signal</keyword>
<gene>
    <name evidence="4" type="ORF">AB1207_01795</name>
</gene>
<keyword evidence="5" id="KW-1185">Reference proteome</keyword>